<dbReference type="PRINTS" id="PR00062">
    <property type="entry name" value="RIBOSOMALL20"/>
</dbReference>
<evidence type="ECO:0000256" key="8">
    <source>
        <dbReference type="RuleBase" id="RU000561"/>
    </source>
</evidence>
<gene>
    <name evidence="7" type="primary">rpl20</name>
</gene>
<dbReference type="EMBL" id="MF177091">
    <property type="protein sequence ID" value="ATL58402.1"/>
    <property type="molecule type" value="Genomic_DNA"/>
</dbReference>
<keyword evidence="9" id="KW-0150">Chloroplast</keyword>
<evidence type="ECO:0000313" key="9">
    <source>
        <dbReference type="EMBL" id="ATL58402.1"/>
    </source>
</evidence>
<proteinExistence type="inferred from homology"/>
<keyword evidence="5 7" id="KW-0687">Ribonucleoprotein</keyword>
<evidence type="ECO:0000256" key="3">
    <source>
        <dbReference type="ARBA" id="ARBA00022884"/>
    </source>
</evidence>
<dbReference type="FunFam" id="1.10.1900.20:FF:000001">
    <property type="entry name" value="50S ribosomal protein L20"/>
    <property type="match status" value="1"/>
</dbReference>
<dbReference type="Gene3D" id="1.10.1900.20">
    <property type="entry name" value="Ribosomal protein L20"/>
    <property type="match status" value="1"/>
</dbReference>
<evidence type="ECO:0000256" key="2">
    <source>
        <dbReference type="ARBA" id="ARBA00022730"/>
    </source>
</evidence>
<keyword evidence="9" id="KW-0934">Plastid</keyword>
<keyword evidence="4 7" id="KW-0689">Ribosomal protein</keyword>
<dbReference type="GO" id="GO:0019843">
    <property type="term" value="F:rRNA binding"/>
    <property type="evidence" value="ECO:0007669"/>
    <property type="project" value="UniProtKB-UniRule"/>
</dbReference>
<dbReference type="GO" id="GO:0006412">
    <property type="term" value="P:translation"/>
    <property type="evidence" value="ECO:0007669"/>
    <property type="project" value="InterPro"/>
</dbReference>
<dbReference type="Pfam" id="PF00453">
    <property type="entry name" value="Ribosomal_L20"/>
    <property type="match status" value="1"/>
</dbReference>
<dbReference type="NCBIfam" id="TIGR01032">
    <property type="entry name" value="rplT_bact"/>
    <property type="match status" value="1"/>
</dbReference>
<dbReference type="GO" id="GO:0000027">
    <property type="term" value="P:ribosomal large subunit assembly"/>
    <property type="evidence" value="ECO:0007669"/>
    <property type="project" value="UniProtKB-UniRule"/>
</dbReference>
<name>A0A291R7L3_9MONI</name>
<keyword evidence="3 7" id="KW-0694">RNA-binding</keyword>
<dbReference type="HAMAP" id="MF_00382">
    <property type="entry name" value="Ribosomal_bL20"/>
    <property type="match status" value="1"/>
</dbReference>
<accession>A0A291R7L3</accession>
<dbReference type="GO" id="GO:1990904">
    <property type="term" value="C:ribonucleoprotein complex"/>
    <property type="evidence" value="ECO:0007669"/>
    <property type="project" value="UniProtKB-KW"/>
</dbReference>
<protein>
    <recommendedName>
        <fullName evidence="6 7">Large ribosomal subunit protein bL20c</fullName>
    </recommendedName>
</protein>
<keyword evidence="2 7" id="KW-0699">rRNA-binding</keyword>
<dbReference type="CDD" id="cd07026">
    <property type="entry name" value="Ribosomal_L20"/>
    <property type="match status" value="1"/>
</dbReference>
<dbReference type="Gene3D" id="6.10.160.10">
    <property type="match status" value="1"/>
</dbReference>
<dbReference type="InterPro" id="IPR005813">
    <property type="entry name" value="Ribosomal_bL20"/>
</dbReference>
<comment type="function">
    <text evidence="7">Binds directly to 23S ribosomal RNA and is necessary for the in vitro assembly process of the 50S ribosomal subunit. It is not involved in the protein synthesizing functions of that subunit.</text>
</comment>
<dbReference type="SUPFAM" id="SSF74731">
    <property type="entry name" value="Ribosomal protein L20"/>
    <property type="match status" value="1"/>
</dbReference>
<organism evidence="9">
    <name type="scientific">Azolla rubra</name>
    <dbReference type="NCBI Taxonomy" id="45988"/>
    <lineage>
        <taxon>Eukaryota</taxon>
        <taxon>Viridiplantae</taxon>
        <taxon>Streptophyta</taxon>
        <taxon>Embryophyta</taxon>
        <taxon>Tracheophyta</taxon>
        <taxon>Polypodiopsida</taxon>
        <taxon>Polypodiidae</taxon>
        <taxon>Salviniales</taxon>
        <taxon>Salviniaceae</taxon>
        <taxon>Azolla</taxon>
    </lineage>
</organism>
<evidence type="ECO:0000256" key="1">
    <source>
        <dbReference type="ARBA" id="ARBA00007698"/>
    </source>
</evidence>
<evidence type="ECO:0000256" key="7">
    <source>
        <dbReference type="HAMAP-Rule" id="MF_00382"/>
    </source>
</evidence>
<dbReference type="GO" id="GO:0003735">
    <property type="term" value="F:structural constituent of ribosome"/>
    <property type="evidence" value="ECO:0007669"/>
    <property type="project" value="InterPro"/>
</dbReference>
<evidence type="ECO:0000256" key="6">
    <source>
        <dbReference type="ARBA" id="ARBA00035295"/>
    </source>
</evidence>
<reference evidence="9" key="1">
    <citation type="submission" date="2017-05" db="EMBL/GenBank/DDBJ databases">
        <authorList>
            <person name="Song R."/>
            <person name="Chenine A.L."/>
            <person name="Ruprecht R.M."/>
        </authorList>
    </citation>
    <scope>NUCLEOTIDE SEQUENCE</scope>
</reference>
<dbReference type="PANTHER" id="PTHR10986">
    <property type="entry name" value="39S RIBOSOMAL PROTEIN L20"/>
    <property type="match status" value="1"/>
</dbReference>
<dbReference type="PROSITE" id="PS00937">
    <property type="entry name" value="RIBOSOMAL_L20"/>
    <property type="match status" value="1"/>
</dbReference>
<evidence type="ECO:0000256" key="4">
    <source>
        <dbReference type="ARBA" id="ARBA00022980"/>
    </source>
</evidence>
<dbReference type="InterPro" id="IPR035566">
    <property type="entry name" value="Ribosomal_protein_bL20_C"/>
</dbReference>
<dbReference type="GO" id="GO:0009507">
    <property type="term" value="C:chloroplast"/>
    <property type="evidence" value="ECO:0007669"/>
    <property type="project" value="UniProtKB-SubCell"/>
</dbReference>
<dbReference type="InterPro" id="IPR049946">
    <property type="entry name" value="RIBOSOMAL_L20_CS"/>
</dbReference>
<comment type="similarity">
    <text evidence="1 7 8">Belongs to the bacterial ribosomal protein bL20 family.</text>
</comment>
<evidence type="ECO:0000256" key="5">
    <source>
        <dbReference type="ARBA" id="ARBA00023274"/>
    </source>
</evidence>
<sequence length="149" mass="17112">MTRVKRGSVARRHRKNILEFAAGFRGAHSRLFRAANQQEQKALASAYADRSNRKREMRRLWIARINAAARENGITYGGMIHNLSENRVYSNCKTLAQIATPDAYCFSRIVQAVTKRGTLIGFYKPLRMISLGEAKDILEWFIPNQKKRV</sequence>
<dbReference type="GO" id="GO:0005840">
    <property type="term" value="C:ribosome"/>
    <property type="evidence" value="ECO:0007669"/>
    <property type="project" value="UniProtKB-KW"/>
</dbReference>
<geneLocation type="chloroplast" evidence="9"/>
<comment type="subcellular location">
    <subcellularLocation>
        <location evidence="7">Plastid</location>
        <location evidence="7">Chloroplast</location>
    </subcellularLocation>
</comment>
<dbReference type="AlphaFoldDB" id="A0A291R7L3"/>